<evidence type="ECO:0000313" key="4">
    <source>
        <dbReference type="Proteomes" id="UP000661715"/>
    </source>
</evidence>
<reference evidence="3 4" key="1">
    <citation type="journal article" date="2020" name="Microbiol. Res.">
        <title>Flavobacterium pokkalii sp. nov., a novel plant growth promoting native rhizobacteria isolated from pokkali rice grown in coastal saline affected agricultural regions of southern India, Kerala.</title>
        <authorList>
            <person name="Menon R.R."/>
            <person name="Kumari S."/>
            <person name="Viver T."/>
            <person name="Rameshkumar N."/>
        </authorList>
    </citation>
    <scope>NUCLEOTIDE SEQUENCE [LARGE SCALE GENOMIC DNA]</scope>
    <source>
        <strain evidence="3 4">L1I52</strain>
    </source>
</reference>
<protein>
    <recommendedName>
        <fullName evidence="5">LTXXQ motif family protein</fullName>
    </recommendedName>
</protein>
<feature type="compositionally biased region" description="Basic and acidic residues" evidence="1">
    <location>
        <begin position="121"/>
        <end position="136"/>
    </location>
</feature>
<name>A0ABR7UT89_9FLAO</name>
<evidence type="ECO:0000313" key="3">
    <source>
        <dbReference type="EMBL" id="MBD0726119.1"/>
    </source>
</evidence>
<dbReference type="InterPro" id="IPR012899">
    <property type="entry name" value="LTXXQ"/>
</dbReference>
<dbReference type="Gene3D" id="1.20.120.1490">
    <property type="match status" value="1"/>
</dbReference>
<keyword evidence="2" id="KW-0732">Signal</keyword>
<dbReference type="Pfam" id="PF07813">
    <property type="entry name" value="LTXXQ"/>
    <property type="match status" value="1"/>
</dbReference>
<sequence length="156" mass="18060">MKKLIIAALLVASVSTFAQDRKERPQRGEMGNMTPEQRAERRVERMTKDLNLDAKQQEQLKQMYADEAKEREAMMADMKNKKDKSKEKAGDQKKGMQDHMKASEEKMKAILTPEQFTKWKSNQDKMRERMQQRMSERQGGMGMDDNGPRGGGDMDN</sequence>
<dbReference type="EMBL" id="NASZ01000022">
    <property type="protein sequence ID" value="MBD0726119.1"/>
    <property type="molecule type" value="Genomic_DNA"/>
</dbReference>
<dbReference type="RefSeq" id="WP_188221224.1">
    <property type="nucleotide sequence ID" value="NZ_NASZ01000022.1"/>
</dbReference>
<dbReference type="Proteomes" id="UP000661715">
    <property type="component" value="Unassembled WGS sequence"/>
</dbReference>
<feature type="compositionally biased region" description="Basic and acidic residues" evidence="1">
    <location>
        <begin position="37"/>
        <end position="108"/>
    </location>
</feature>
<comment type="caution">
    <text evidence="3">The sequence shown here is derived from an EMBL/GenBank/DDBJ whole genome shotgun (WGS) entry which is preliminary data.</text>
</comment>
<accession>A0ABR7UT89</accession>
<organism evidence="3 4">
    <name type="scientific">Flavobacterium pokkalii</name>
    <dbReference type="NCBI Taxonomy" id="1940408"/>
    <lineage>
        <taxon>Bacteria</taxon>
        <taxon>Pseudomonadati</taxon>
        <taxon>Bacteroidota</taxon>
        <taxon>Flavobacteriia</taxon>
        <taxon>Flavobacteriales</taxon>
        <taxon>Flavobacteriaceae</taxon>
        <taxon>Flavobacterium</taxon>
    </lineage>
</organism>
<proteinExistence type="predicted"/>
<evidence type="ECO:0000256" key="1">
    <source>
        <dbReference type="SAM" id="MobiDB-lite"/>
    </source>
</evidence>
<keyword evidence="4" id="KW-1185">Reference proteome</keyword>
<feature type="region of interest" description="Disordered" evidence="1">
    <location>
        <begin position="18"/>
        <end position="156"/>
    </location>
</feature>
<evidence type="ECO:0000256" key="2">
    <source>
        <dbReference type="SAM" id="SignalP"/>
    </source>
</evidence>
<evidence type="ECO:0008006" key="5">
    <source>
        <dbReference type="Google" id="ProtNLM"/>
    </source>
</evidence>
<gene>
    <name evidence="3" type="ORF">B6A10_13140</name>
</gene>
<feature type="signal peptide" evidence="2">
    <location>
        <begin position="1"/>
        <end position="18"/>
    </location>
</feature>
<feature type="chain" id="PRO_5047130535" description="LTXXQ motif family protein" evidence="2">
    <location>
        <begin position="19"/>
        <end position="156"/>
    </location>
</feature>